<evidence type="ECO:0000256" key="8">
    <source>
        <dbReference type="SAM" id="MobiDB-lite"/>
    </source>
</evidence>
<dbReference type="GO" id="GO:0010506">
    <property type="term" value="P:regulation of autophagy"/>
    <property type="evidence" value="ECO:0007669"/>
    <property type="project" value="InterPro"/>
</dbReference>
<dbReference type="SMART" id="SM00220">
    <property type="entry name" value="S_TKc"/>
    <property type="match status" value="1"/>
</dbReference>
<evidence type="ECO:0000256" key="7">
    <source>
        <dbReference type="RuleBase" id="RU000304"/>
    </source>
</evidence>
<dbReference type="GO" id="GO:0004674">
    <property type="term" value="F:protein serine/threonine kinase activity"/>
    <property type="evidence" value="ECO:0007669"/>
    <property type="project" value="UniProtKB-KW"/>
</dbReference>
<dbReference type="AlphaFoldDB" id="A0AAV5RGS9"/>
<feature type="compositionally biased region" description="Polar residues" evidence="8">
    <location>
        <begin position="1"/>
        <end position="17"/>
    </location>
</feature>
<dbReference type="GO" id="GO:0042594">
    <property type="term" value="P:response to starvation"/>
    <property type="evidence" value="ECO:0007669"/>
    <property type="project" value="TreeGrafter"/>
</dbReference>
<evidence type="ECO:0000256" key="6">
    <source>
        <dbReference type="PROSITE-ProRule" id="PRU10141"/>
    </source>
</evidence>
<dbReference type="GO" id="GO:0000045">
    <property type="term" value="P:autophagosome assembly"/>
    <property type="evidence" value="ECO:0007669"/>
    <property type="project" value="TreeGrafter"/>
</dbReference>
<dbReference type="PROSITE" id="PS00108">
    <property type="entry name" value="PROTEIN_KINASE_ST"/>
    <property type="match status" value="1"/>
</dbReference>
<organism evidence="10 11">
    <name type="scientific">Starmerella bacillaris</name>
    <name type="common">Yeast</name>
    <name type="synonym">Candida zemplinina</name>
    <dbReference type="NCBI Taxonomy" id="1247836"/>
    <lineage>
        <taxon>Eukaryota</taxon>
        <taxon>Fungi</taxon>
        <taxon>Dikarya</taxon>
        <taxon>Ascomycota</taxon>
        <taxon>Saccharomycotina</taxon>
        <taxon>Dipodascomycetes</taxon>
        <taxon>Dipodascales</taxon>
        <taxon>Trichomonascaceae</taxon>
        <taxon>Starmerella</taxon>
    </lineage>
</organism>
<feature type="region of interest" description="Disordered" evidence="8">
    <location>
        <begin position="87"/>
        <end position="115"/>
    </location>
</feature>
<evidence type="ECO:0000256" key="1">
    <source>
        <dbReference type="ARBA" id="ARBA00012513"/>
    </source>
</evidence>
<dbReference type="InterPro" id="IPR017441">
    <property type="entry name" value="Protein_kinase_ATP_BS"/>
</dbReference>
<evidence type="ECO:0000313" key="10">
    <source>
        <dbReference type="EMBL" id="GMM50740.1"/>
    </source>
</evidence>
<dbReference type="PANTHER" id="PTHR24348">
    <property type="entry name" value="SERINE/THREONINE-PROTEIN KINASE UNC-51-RELATED"/>
    <property type="match status" value="1"/>
</dbReference>
<evidence type="ECO:0000256" key="4">
    <source>
        <dbReference type="ARBA" id="ARBA00022777"/>
    </source>
</evidence>
<feature type="compositionally biased region" description="Polar residues" evidence="8">
    <location>
        <begin position="39"/>
        <end position="55"/>
    </location>
</feature>
<dbReference type="GO" id="GO:0005829">
    <property type="term" value="C:cytosol"/>
    <property type="evidence" value="ECO:0007669"/>
    <property type="project" value="TreeGrafter"/>
</dbReference>
<dbReference type="GO" id="GO:0061709">
    <property type="term" value="P:reticulophagy"/>
    <property type="evidence" value="ECO:0007669"/>
    <property type="project" value="TreeGrafter"/>
</dbReference>
<gene>
    <name evidence="10" type="ORF">DASB73_016980</name>
</gene>
<dbReference type="SUPFAM" id="SSF56112">
    <property type="entry name" value="Protein kinase-like (PK-like)"/>
    <property type="match status" value="1"/>
</dbReference>
<keyword evidence="5 6" id="KW-0067">ATP-binding</keyword>
<dbReference type="Proteomes" id="UP001362899">
    <property type="component" value="Unassembled WGS sequence"/>
</dbReference>
<dbReference type="GO" id="GO:0005776">
    <property type="term" value="C:autophagosome"/>
    <property type="evidence" value="ECO:0007669"/>
    <property type="project" value="TreeGrafter"/>
</dbReference>
<feature type="domain" description="Protein kinase" evidence="9">
    <location>
        <begin position="124"/>
        <end position="391"/>
    </location>
</feature>
<dbReference type="GO" id="GO:0034045">
    <property type="term" value="C:phagophore assembly site membrane"/>
    <property type="evidence" value="ECO:0007669"/>
    <property type="project" value="TreeGrafter"/>
</dbReference>
<evidence type="ECO:0000313" key="11">
    <source>
        <dbReference type="Proteomes" id="UP001362899"/>
    </source>
</evidence>
<dbReference type="EC" id="2.7.11.1" evidence="1"/>
<evidence type="ECO:0000256" key="5">
    <source>
        <dbReference type="ARBA" id="ARBA00022840"/>
    </source>
</evidence>
<sequence length="391" mass="43054">MPSSSYTVSTPQLSQKNMWGAEDDNDSSQDSSLDAIPDLTNSPLSPQSVDLLSTPNTPPQTLSALSPLSTLNSLNSLNTLDTLNPLKCYKNQSTRPPLSPDSVHEDTSLSRSNSVKESRTVGALSLLRPIGAGAFSKTYRAVGYNRVFAVKSRLPSTDISTFAHERQVLMKLGNHEGVVKLYATLGDADHLVLDLYDYDLKKLVNLRTHENDADVDLFDFGRMMKPVIGIKMWTYYAQQLLSAMQFIHSRNIIHADLKPENVLCTSDNKLVIADFSAAIDIDSQTASVLSQELGASVAMSPVYTDPEVRHGLCLPSFQSDYYSLGLVLAFCATNQEPYSGARSIPQRMLWMDKIQPLDSYDVESQQRLSAVRATISKLLSRDASQIPSVIQ</sequence>
<proteinExistence type="inferred from homology"/>
<feature type="region of interest" description="Disordered" evidence="8">
    <location>
        <begin position="1"/>
        <end position="62"/>
    </location>
</feature>
<dbReference type="Pfam" id="PF00069">
    <property type="entry name" value="Pkinase"/>
    <property type="match status" value="1"/>
</dbReference>
<keyword evidence="2" id="KW-0808">Transferase</keyword>
<name>A0AAV5RGS9_STABA</name>
<comment type="similarity">
    <text evidence="7">Belongs to the protein kinase superfamily.</text>
</comment>
<keyword evidence="11" id="KW-1185">Reference proteome</keyword>
<dbReference type="GO" id="GO:0000422">
    <property type="term" value="P:autophagy of mitochondrion"/>
    <property type="evidence" value="ECO:0007669"/>
    <property type="project" value="TreeGrafter"/>
</dbReference>
<evidence type="ECO:0000256" key="3">
    <source>
        <dbReference type="ARBA" id="ARBA00022741"/>
    </source>
</evidence>
<dbReference type="InterPro" id="IPR000719">
    <property type="entry name" value="Prot_kinase_dom"/>
</dbReference>
<keyword evidence="3 6" id="KW-0547">Nucleotide-binding</keyword>
<protein>
    <recommendedName>
        <fullName evidence="1">non-specific serine/threonine protein kinase</fullName>
        <ecNumber evidence="1">2.7.11.1</ecNumber>
    </recommendedName>
</protein>
<dbReference type="GO" id="GO:0005524">
    <property type="term" value="F:ATP binding"/>
    <property type="evidence" value="ECO:0007669"/>
    <property type="project" value="UniProtKB-UniRule"/>
</dbReference>
<accession>A0AAV5RGS9</accession>
<dbReference type="GO" id="GO:0034727">
    <property type="term" value="P:piecemeal microautophagy of the nucleus"/>
    <property type="evidence" value="ECO:0007669"/>
    <property type="project" value="TreeGrafter"/>
</dbReference>
<dbReference type="PROSITE" id="PS50011">
    <property type="entry name" value="PROTEIN_KINASE_DOM"/>
    <property type="match status" value="1"/>
</dbReference>
<keyword evidence="4" id="KW-0418">Kinase</keyword>
<dbReference type="InterPro" id="IPR045269">
    <property type="entry name" value="Atg1-like"/>
</dbReference>
<dbReference type="InterPro" id="IPR008271">
    <property type="entry name" value="Ser/Thr_kinase_AS"/>
</dbReference>
<dbReference type="PANTHER" id="PTHR24348:SF22">
    <property type="entry name" value="NON-SPECIFIC SERINE_THREONINE PROTEIN KINASE"/>
    <property type="match status" value="1"/>
</dbReference>
<reference evidence="10 11" key="1">
    <citation type="journal article" date="2023" name="Elife">
        <title>Identification of key yeast species and microbe-microbe interactions impacting larval growth of Drosophila in the wild.</title>
        <authorList>
            <person name="Mure A."/>
            <person name="Sugiura Y."/>
            <person name="Maeda R."/>
            <person name="Honda K."/>
            <person name="Sakurai N."/>
            <person name="Takahashi Y."/>
            <person name="Watada M."/>
            <person name="Katoh T."/>
            <person name="Gotoh A."/>
            <person name="Gotoh Y."/>
            <person name="Taniguchi I."/>
            <person name="Nakamura K."/>
            <person name="Hayashi T."/>
            <person name="Katayama T."/>
            <person name="Uemura T."/>
            <person name="Hattori Y."/>
        </authorList>
    </citation>
    <scope>NUCLEOTIDE SEQUENCE [LARGE SCALE GENOMIC DNA]</scope>
    <source>
        <strain evidence="10 11">SB-73</strain>
    </source>
</reference>
<dbReference type="InterPro" id="IPR011009">
    <property type="entry name" value="Kinase-like_dom_sf"/>
</dbReference>
<feature type="compositionally biased region" description="Basic and acidic residues" evidence="8">
    <location>
        <begin position="102"/>
        <end position="115"/>
    </location>
</feature>
<dbReference type="EMBL" id="BTGC01000003">
    <property type="protein sequence ID" value="GMM50740.1"/>
    <property type="molecule type" value="Genomic_DNA"/>
</dbReference>
<dbReference type="PROSITE" id="PS00107">
    <property type="entry name" value="PROTEIN_KINASE_ATP"/>
    <property type="match status" value="1"/>
</dbReference>
<feature type="binding site" evidence="6">
    <location>
        <position position="151"/>
    </location>
    <ligand>
        <name>ATP</name>
        <dbReference type="ChEBI" id="CHEBI:30616"/>
    </ligand>
</feature>
<comment type="caution">
    <text evidence="10">The sequence shown here is derived from an EMBL/GenBank/DDBJ whole genome shotgun (WGS) entry which is preliminary data.</text>
</comment>
<evidence type="ECO:0000256" key="2">
    <source>
        <dbReference type="ARBA" id="ARBA00022679"/>
    </source>
</evidence>
<keyword evidence="7" id="KW-0723">Serine/threonine-protein kinase</keyword>
<evidence type="ECO:0000259" key="9">
    <source>
        <dbReference type="PROSITE" id="PS50011"/>
    </source>
</evidence>
<dbReference type="Gene3D" id="1.10.510.10">
    <property type="entry name" value="Transferase(Phosphotransferase) domain 1"/>
    <property type="match status" value="1"/>
</dbReference>